<feature type="domain" description="DUF641" evidence="3">
    <location>
        <begin position="65"/>
        <end position="197"/>
    </location>
</feature>
<proteinExistence type="predicted"/>
<dbReference type="Proteomes" id="UP000886520">
    <property type="component" value="Chromosome 25"/>
</dbReference>
<evidence type="ECO:0000259" key="3">
    <source>
        <dbReference type="Pfam" id="PF04859"/>
    </source>
</evidence>
<dbReference type="OrthoDB" id="1995948at2759"/>
<keyword evidence="5" id="KW-1185">Reference proteome</keyword>
<dbReference type="InterPro" id="IPR006943">
    <property type="entry name" value="DUF641_pln"/>
</dbReference>
<feature type="coiled-coil region" evidence="1">
    <location>
        <begin position="177"/>
        <end position="204"/>
    </location>
</feature>
<evidence type="ECO:0000313" key="5">
    <source>
        <dbReference type="Proteomes" id="UP000886520"/>
    </source>
</evidence>
<comment type="caution">
    <text evidence="4">The sequence shown here is derived from an EMBL/GenBank/DDBJ whole genome shotgun (WGS) entry which is preliminary data.</text>
</comment>
<dbReference type="Pfam" id="PF04859">
    <property type="entry name" value="DUF641"/>
    <property type="match status" value="1"/>
</dbReference>
<evidence type="ECO:0000256" key="1">
    <source>
        <dbReference type="SAM" id="Coils"/>
    </source>
</evidence>
<reference evidence="4" key="1">
    <citation type="submission" date="2021-01" db="EMBL/GenBank/DDBJ databases">
        <title>Adiantum capillus-veneris genome.</title>
        <authorList>
            <person name="Fang Y."/>
            <person name="Liao Q."/>
        </authorList>
    </citation>
    <scope>NUCLEOTIDE SEQUENCE</scope>
    <source>
        <strain evidence="4">H3</strain>
        <tissue evidence="4">Leaf</tissue>
    </source>
</reference>
<organism evidence="4 5">
    <name type="scientific">Adiantum capillus-veneris</name>
    <name type="common">Maidenhair fern</name>
    <dbReference type="NCBI Taxonomy" id="13818"/>
    <lineage>
        <taxon>Eukaryota</taxon>
        <taxon>Viridiplantae</taxon>
        <taxon>Streptophyta</taxon>
        <taxon>Embryophyta</taxon>
        <taxon>Tracheophyta</taxon>
        <taxon>Polypodiopsida</taxon>
        <taxon>Polypodiidae</taxon>
        <taxon>Polypodiales</taxon>
        <taxon>Pteridineae</taxon>
        <taxon>Pteridaceae</taxon>
        <taxon>Vittarioideae</taxon>
        <taxon>Adiantum</taxon>
    </lineage>
</organism>
<keyword evidence="1" id="KW-0175">Coiled coil</keyword>
<accession>A0A9D4Z2M2</accession>
<protein>
    <recommendedName>
        <fullName evidence="3">DUF641 domain-containing protein</fullName>
    </recommendedName>
</protein>
<dbReference type="EMBL" id="JABFUD020000025">
    <property type="protein sequence ID" value="KAI5059753.1"/>
    <property type="molecule type" value="Genomic_DNA"/>
</dbReference>
<evidence type="ECO:0000256" key="2">
    <source>
        <dbReference type="SAM" id="MobiDB-lite"/>
    </source>
</evidence>
<name>A0A9D4Z2M2_ADICA</name>
<gene>
    <name evidence="4" type="ORF">GOP47_0026072</name>
</gene>
<feature type="region of interest" description="Disordered" evidence="2">
    <location>
        <begin position="1"/>
        <end position="27"/>
    </location>
</feature>
<sequence length="213" mass="23481">MEEKQLLHDTPGSYSLTSGPHIRPARAHAIGGPSMLATFSSPTCPSSPASSAPNKQDFNRPSDHIFKTLLSELGSSISALKAFFALMQASSTSSHFCASATAPELAMAAELQTLSHLHMQLSSLIQEHEFVIGMEKDSSHMHEPRSQGPHHVDAIMKSYEGIITRFHEEIRKKDAVTEALKETLAKSMLKVEKLERRMKAAADTHFLPDHQRK</sequence>
<dbReference type="AlphaFoldDB" id="A0A9D4Z2M2"/>
<evidence type="ECO:0000313" key="4">
    <source>
        <dbReference type="EMBL" id="KAI5059753.1"/>
    </source>
</evidence>